<feature type="transmembrane region" description="Helical" evidence="1">
    <location>
        <begin position="12"/>
        <end position="34"/>
    </location>
</feature>
<dbReference type="RefSeq" id="WP_229583159.1">
    <property type="nucleotide sequence ID" value="NZ_CP083975.1"/>
</dbReference>
<dbReference type="Proteomes" id="UP001162740">
    <property type="component" value="Plasmid pGD02.2.1"/>
</dbReference>
<evidence type="ECO:0000313" key="3">
    <source>
        <dbReference type="Proteomes" id="UP001162740"/>
    </source>
</evidence>
<keyword evidence="1" id="KW-1133">Transmembrane helix</keyword>
<gene>
    <name evidence="2" type="ORF">KUM34_028470</name>
</gene>
<dbReference type="EMBL" id="CP083975">
    <property type="protein sequence ID" value="UZF48283.1"/>
    <property type="molecule type" value="Genomic_DNA"/>
</dbReference>
<organism evidence="2 3">
    <name type="scientific">Rhodococcus rhodochrous</name>
    <dbReference type="NCBI Taxonomy" id="1829"/>
    <lineage>
        <taxon>Bacteria</taxon>
        <taxon>Bacillati</taxon>
        <taxon>Actinomycetota</taxon>
        <taxon>Actinomycetes</taxon>
        <taxon>Mycobacteriales</taxon>
        <taxon>Nocardiaceae</taxon>
        <taxon>Rhodococcus</taxon>
    </lineage>
</organism>
<name>A0AA46X1C0_RHORH</name>
<evidence type="ECO:0000313" key="2">
    <source>
        <dbReference type="EMBL" id="UZF48283.1"/>
    </source>
</evidence>
<dbReference type="Pfam" id="PF11271">
    <property type="entry name" value="PorA"/>
    <property type="match status" value="1"/>
</dbReference>
<protein>
    <submittedName>
        <fullName evidence="2">DUF3068 domain-containing protein</fullName>
    </submittedName>
</protein>
<proteinExistence type="predicted"/>
<dbReference type="InterPro" id="IPR021424">
    <property type="entry name" value="PorA"/>
</dbReference>
<keyword evidence="1" id="KW-0812">Transmembrane</keyword>
<dbReference type="AlphaFoldDB" id="A0AA46X1C0"/>
<reference evidence="2 3" key="1">
    <citation type="journal article" date="2021" name="Front. Microbiol.">
        <title>Bacterial Transformation of Aromatic Monomers in Softwood Black Liquor.</title>
        <authorList>
            <person name="Navas L.E."/>
            <person name="Dexter G."/>
            <person name="Liu J."/>
            <person name="Levy-Booth D."/>
            <person name="Cho M."/>
            <person name="Jang S.K."/>
            <person name="Mansfield S.D."/>
            <person name="Renneckar S."/>
            <person name="Mohn W.W."/>
            <person name="Eltis L.D."/>
        </authorList>
    </citation>
    <scope>NUCLEOTIDE SEQUENCE [LARGE SCALE GENOMIC DNA]</scope>
    <source>
        <strain evidence="2 3">GD02</strain>
    </source>
</reference>
<accession>A0AA46X1C0</accession>
<keyword evidence="2" id="KW-0614">Plasmid</keyword>
<keyword evidence="1" id="KW-0472">Membrane</keyword>
<geneLocation type="plasmid" evidence="2 3">
    <name>pGD02.2.1</name>
</geneLocation>
<feature type="transmembrane region" description="Helical" evidence="1">
    <location>
        <begin position="292"/>
        <end position="320"/>
    </location>
</feature>
<evidence type="ECO:0000256" key="1">
    <source>
        <dbReference type="SAM" id="Phobius"/>
    </source>
</evidence>
<sequence length="343" mass="37483">MSIGACPSRRIVASLGVLIGAFLLTVSVLIPTYAADRLVKIPLTIEADTVSTGTARLLDSTELVRGRLVLEDEVPITVNQRVTVEEPADEDVVTLQSAVQMTRDDRSGTAAIVNASVDRSTIDRTTALPVDEPIGSIQTETGKVPEPVVHDGLQFKFPFDTRKQSYPYFDTTLKQSRDVHFVEEAELDGLPVYRFRQEVEPTQVGGGISLPASVWGREGNGSLKLPRFYSITRDLWVEPVSGAVVQVEQHHRQFFAAKADDPEAVTLIDVTPRLDEQTQAEQIAFARKSKNLVLWGTVYAPIGAAVVGVALLASGVYLGVRTPRRHESVRPTDMRARVNVASV</sequence>